<dbReference type="Proteomes" id="UP000531916">
    <property type="component" value="Unassembled WGS sequence"/>
</dbReference>
<evidence type="ECO:0000313" key="2">
    <source>
        <dbReference type="Proteomes" id="UP000531916"/>
    </source>
</evidence>
<reference evidence="1 2" key="1">
    <citation type="submission" date="2019-04" db="EMBL/GenBank/DDBJ databases">
        <authorList>
            <consortium name="NARMS: The National Antimicrobial Resistance Monitoring System"/>
        </authorList>
    </citation>
    <scope>NUCLEOTIDE SEQUENCE [LARGE SCALE GENOMIC DNA]</scope>
    <source>
        <strain evidence="1 2">FSIS11919500</strain>
    </source>
</reference>
<gene>
    <name evidence="1" type="ORF">E5H86_27990</name>
</gene>
<organism evidence="1 2">
    <name type="scientific">Escherichia coli</name>
    <dbReference type="NCBI Taxonomy" id="562"/>
    <lineage>
        <taxon>Bacteria</taxon>
        <taxon>Pseudomonadati</taxon>
        <taxon>Pseudomonadota</taxon>
        <taxon>Gammaproteobacteria</taxon>
        <taxon>Enterobacterales</taxon>
        <taxon>Enterobacteriaceae</taxon>
        <taxon>Escherichia</taxon>
    </lineage>
</organism>
<dbReference type="AlphaFoldDB" id="A0A8S7IB04"/>
<proteinExistence type="predicted"/>
<comment type="caution">
    <text evidence="1">The sequence shown here is derived from an EMBL/GenBank/DDBJ whole genome shotgun (WGS) entry which is preliminary data.</text>
</comment>
<evidence type="ECO:0000313" key="1">
    <source>
        <dbReference type="EMBL" id="EFC2249513.1"/>
    </source>
</evidence>
<evidence type="ECO:0008006" key="3">
    <source>
        <dbReference type="Google" id="ProtNLM"/>
    </source>
</evidence>
<dbReference type="EMBL" id="AASEPP010000107">
    <property type="protein sequence ID" value="EFC2249513.1"/>
    <property type="molecule type" value="Genomic_DNA"/>
</dbReference>
<accession>A0A8S7IB04</accession>
<name>A0A8S7IB04_ECOLX</name>
<protein>
    <recommendedName>
        <fullName evidence="3">Lipoprotein</fullName>
    </recommendedName>
</protein>
<sequence length="200" mass="22329">MNLYGLLGKTTGQSVSDIRVRTPLFTGGAFPGAGTQNLKFRLDFQGTTYGVGTTLVGGMNNWFTSLDANYTQTRFDILDGHIDTVTFSPRVGYYFDVPSVPVLQSSAGRMSVWVGGMYQDVEQRFRGKLNDLNMPSPALQAGLSQLNKTGDARFDVRQHLKKPWNMLAGIRYDPSRHFSLIAEAGFEKRKSFFVSGEYRF</sequence>